<keyword evidence="3" id="KW-1185">Reference proteome</keyword>
<evidence type="ECO:0000313" key="2">
    <source>
        <dbReference type="EMBL" id="EEA85781.1"/>
    </source>
</evidence>
<protein>
    <recommendedName>
        <fullName evidence="4">Multidrug ABC transporter permease</fullName>
    </recommendedName>
</protein>
<dbReference type="EMBL" id="ABWP01000021">
    <property type="protein sequence ID" value="EEA85781.1"/>
    <property type="molecule type" value="Genomic_DNA"/>
</dbReference>
<feature type="transmembrane region" description="Helical" evidence="1">
    <location>
        <begin position="213"/>
        <end position="236"/>
    </location>
</feature>
<feature type="transmembrane region" description="Helical" evidence="1">
    <location>
        <begin position="58"/>
        <end position="78"/>
    </location>
</feature>
<evidence type="ECO:0000313" key="3">
    <source>
        <dbReference type="Proteomes" id="UP000003178"/>
    </source>
</evidence>
<keyword evidence="1" id="KW-0812">Transmembrane</keyword>
<dbReference type="AlphaFoldDB" id="B6FXG4"/>
<feature type="transmembrane region" description="Helical" evidence="1">
    <location>
        <begin position="138"/>
        <end position="159"/>
    </location>
</feature>
<reference evidence="2 3" key="2">
    <citation type="submission" date="2008-10" db="EMBL/GenBank/DDBJ databases">
        <title>Draft genome sequence of Clostridium hiranonis (DSM 13275).</title>
        <authorList>
            <person name="Sudarsanam P."/>
            <person name="Ley R."/>
            <person name="Guruge J."/>
            <person name="Turnbaugh P.J."/>
            <person name="Mahowald M."/>
            <person name="Liep D."/>
            <person name="Gordon J."/>
        </authorList>
    </citation>
    <scope>NUCLEOTIDE SEQUENCE [LARGE SCALE GENOMIC DNA]</scope>
    <source>
        <strain evidence="2 3">DSM 13275</strain>
    </source>
</reference>
<dbReference type="OrthoDB" id="9781996at2"/>
<dbReference type="HOGENOM" id="CLU_086622_5_0_9"/>
<organism evidence="2 3">
    <name type="scientific">Peptacetobacter hiranonis (strain DSM 13275 / JCM 10541 / KCTC 15199 / TO-931)</name>
    <name type="common">Clostridium hiranonis</name>
    <dbReference type="NCBI Taxonomy" id="500633"/>
    <lineage>
        <taxon>Bacteria</taxon>
        <taxon>Bacillati</taxon>
        <taxon>Bacillota</taxon>
        <taxon>Clostridia</taxon>
        <taxon>Peptostreptococcales</taxon>
        <taxon>Peptostreptococcaceae</taxon>
        <taxon>Peptacetobacter</taxon>
    </lineage>
</organism>
<evidence type="ECO:0008006" key="4">
    <source>
        <dbReference type="Google" id="ProtNLM"/>
    </source>
</evidence>
<dbReference type="Proteomes" id="UP000003178">
    <property type="component" value="Unassembled WGS sequence"/>
</dbReference>
<dbReference type="eggNOG" id="COG4200">
    <property type="taxonomic scope" value="Bacteria"/>
</dbReference>
<reference evidence="2 3" key="1">
    <citation type="submission" date="2008-09" db="EMBL/GenBank/DDBJ databases">
        <authorList>
            <person name="Fulton L."/>
            <person name="Clifton S."/>
            <person name="Fulton B."/>
            <person name="Xu J."/>
            <person name="Minx P."/>
            <person name="Pepin K.H."/>
            <person name="Johnson M."/>
            <person name="Thiruvilangam P."/>
            <person name="Bhonagiri V."/>
            <person name="Nash W.E."/>
            <person name="Mardis E.R."/>
            <person name="Wilson R.K."/>
        </authorList>
    </citation>
    <scope>NUCLEOTIDE SEQUENCE [LARGE SCALE GENOMIC DNA]</scope>
    <source>
        <strain evidence="2 3">DSM 13275</strain>
    </source>
</reference>
<dbReference type="PANTHER" id="PTHR37305">
    <property type="entry name" value="INTEGRAL MEMBRANE PROTEIN-RELATED"/>
    <property type="match status" value="1"/>
</dbReference>
<evidence type="ECO:0000256" key="1">
    <source>
        <dbReference type="SAM" id="Phobius"/>
    </source>
</evidence>
<dbReference type="STRING" id="500633.CLOHIR_00563"/>
<accession>B6FXG4</accession>
<gene>
    <name evidence="2" type="ORF">CLOHIR_00563</name>
</gene>
<dbReference type="CDD" id="cd21809">
    <property type="entry name" value="ABC-2_lan_permease-like"/>
    <property type="match status" value="1"/>
</dbReference>
<proteinExistence type="predicted"/>
<dbReference type="PANTHER" id="PTHR37305:SF1">
    <property type="entry name" value="MEMBRANE PROTEIN"/>
    <property type="match status" value="1"/>
</dbReference>
<keyword evidence="1" id="KW-1133">Transmembrane helix</keyword>
<keyword evidence="1" id="KW-0472">Membrane</keyword>
<name>B6FXG4_PEPHT</name>
<feature type="transmembrane region" description="Helical" evidence="1">
    <location>
        <begin position="21"/>
        <end position="38"/>
    </location>
</feature>
<sequence>MLFRCIKSEIIKLKRSGIVPVLIIIPLIAVFMGTGNYYMNIGVLQNKWYSLWTQVSLFYSYFFFPASIALICSYLCKLEHENSNWNKILAAPIKRRNIIISKLVSATILICFLQIMVAIFYIIGGKIVGLDSNIPKELIQWISLGAVTGISVAAVQLFISMNVKNFAVPVGISVCLSILGLRFVMAEMAFSIPYSLVIYSMSALKPGGFGGDVIAKILITAFLFTVIFALIENIILKRKDV</sequence>
<dbReference type="RefSeq" id="WP_006439492.1">
    <property type="nucleotide sequence ID" value="NZ_DS995355.1"/>
</dbReference>
<dbReference type="Pfam" id="PF12730">
    <property type="entry name" value="ABC2_membrane_4"/>
    <property type="match status" value="1"/>
</dbReference>
<comment type="caution">
    <text evidence="2">The sequence shown here is derived from an EMBL/GenBank/DDBJ whole genome shotgun (WGS) entry which is preliminary data.</text>
</comment>
<feature type="transmembrane region" description="Helical" evidence="1">
    <location>
        <begin position="166"/>
        <end position="193"/>
    </location>
</feature>
<feature type="transmembrane region" description="Helical" evidence="1">
    <location>
        <begin position="99"/>
        <end position="123"/>
    </location>
</feature>